<dbReference type="EMBL" id="KV428577">
    <property type="protein sequence ID" value="KZT31452.1"/>
    <property type="molecule type" value="Genomic_DNA"/>
</dbReference>
<dbReference type="Proteomes" id="UP000076798">
    <property type="component" value="Unassembled WGS sequence"/>
</dbReference>
<evidence type="ECO:0000313" key="1">
    <source>
        <dbReference type="EMBL" id="KZT31452.1"/>
    </source>
</evidence>
<dbReference type="STRING" id="1314776.A0A165WRI9"/>
<reference evidence="1 2" key="1">
    <citation type="journal article" date="2016" name="Mol. Biol. Evol.">
        <title>Comparative Genomics of Early-Diverging Mushroom-Forming Fungi Provides Insights into the Origins of Lignocellulose Decay Capabilities.</title>
        <authorList>
            <person name="Nagy L.G."/>
            <person name="Riley R."/>
            <person name="Tritt A."/>
            <person name="Adam C."/>
            <person name="Daum C."/>
            <person name="Floudas D."/>
            <person name="Sun H."/>
            <person name="Yadav J.S."/>
            <person name="Pangilinan J."/>
            <person name="Larsson K.H."/>
            <person name="Matsuura K."/>
            <person name="Barry K."/>
            <person name="Labutti K."/>
            <person name="Kuo R."/>
            <person name="Ohm R.A."/>
            <person name="Bhattacharya S.S."/>
            <person name="Shirouzu T."/>
            <person name="Yoshinaga Y."/>
            <person name="Martin F.M."/>
            <person name="Grigoriev I.V."/>
            <person name="Hibbett D.S."/>
        </authorList>
    </citation>
    <scope>NUCLEOTIDE SEQUENCE [LARGE SCALE GENOMIC DNA]</scope>
    <source>
        <strain evidence="1 2">HHB10207 ss-3</strain>
    </source>
</reference>
<dbReference type="PANTHER" id="PTHR45786">
    <property type="entry name" value="DNA BINDING PROTEIN-LIKE"/>
    <property type="match status" value="1"/>
</dbReference>
<dbReference type="PANTHER" id="PTHR45786:SF74">
    <property type="entry name" value="ATP-DEPENDENT DNA HELICASE"/>
    <property type="match status" value="1"/>
</dbReference>
<protein>
    <recommendedName>
        <fullName evidence="3">Helitron helicase-like domain-containing protein</fullName>
    </recommendedName>
</protein>
<gene>
    <name evidence="1" type="ORF">SISSUDRAFT_995113</name>
</gene>
<proteinExistence type="predicted"/>
<dbReference type="OrthoDB" id="2272314at2759"/>
<keyword evidence="2" id="KW-1185">Reference proteome</keyword>
<feature type="non-terminal residue" evidence="1">
    <location>
        <position position="252"/>
    </location>
</feature>
<sequence>MNVVCKYCKALHFIAERSGGRKDDPVFSTCCQRGVVPLRPIPEPPAILRQLLSHDTRQARSFRNAIRQYNCAFAFTSLGVEIDESVGRGGGPYVFRIKGALHHRMGSLLPDPGGQSRYAQIYIHDSSTAHRQRLDNNPGLDSDVMLDLQNMVEQSNPYAAKFRHACEIARRRGNADNVKVSLHLDKDTDRRRYNLPAANEVAVIIPGDGETGAWDRDIILHLRTPAPDSGEPALQRVSMGSSMYLPLQYPLL</sequence>
<accession>A0A165WRI9</accession>
<organism evidence="1 2">
    <name type="scientific">Sistotremastrum suecicum HHB10207 ss-3</name>
    <dbReference type="NCBI Taxonomy" id="1314776"/>
    <lineage>
        <taxon>Eukaryota</taxon>
        <taxon>Fungi</taxon>
        <taxon>Dikarya</taxon>
        <taxon>Basidiomycota</taxon>
        <taxon>Agaricomycotina</taxon>
        <taxon>Agaricomycetes</taxon>
        <taxon>Sistotremastrales</taxon>
        <taxon>Sistotremastraceae</taxon>
        <taxon>Sistotremastrum</taxon>
    </lineage>
</organism>
<name>A0A165WRI9_9AGAM</name>
<evidence type="ECO:0000313" key="2">
    <source>
        <dbReference type="Proteomes" id="UP000076798"/>
    </source>
</evidence>
<dbReference type="AlphaFoldDB" id="A0A165WRI9"/>
<evidence type="ECO:0008006" key="3">
    <source>
        <dbReference type="Google" id="ProtNLM"/>
    </source>
</evidence>